<keyword evidence="1" id="KW-0812">Transmembrane</keyword>
<keyword evidence="1" id="KW-0472">Membrane</keyword>
<evidence type="ECO:0000256" key="2">
    <source>
        <dbReference type="SAM" id="SignalP"/>
    </source>
</evidence>
<proteinExistence type="predicted"/>
<name>A0A2P2IPX0_RHIMU</name>
<evidence type="ECO:0008006" key="4">
    <source>
        <dbReference type="Google" id="ProtNLM"/>
    </source>
</evidence>
<protein>
    <recommendedName>
        <fullName evidence="4">Secreted protein</fullName>
    </recommendedName>
</protein>
<evidence type="ECO:0000256" key="1">
    <source>
        <dbReference type="SAM" id="Phobius"/>
    </source>
</evidence>
<organism evidence="3">
    <name type="scientific">Rhizophora mucronata</name>
    <name type="common">Asiatic mangrove</name>
    <dbReference type="NCBI Taxonomy" id="61149"/>
    <lineage>
        <taxon>Eukaryota</taxon>
        <taxon>Viridiplantae</taxon>
        <taxon>Streptophyta</taxon>
        <taxon>Embryophyta</taxon>
        <taxon>Tracheophyta</taxon>
        <taxon>Spermatophyta</taxon>
        <taxon>Magnoliopsida</taxon>
        <taxon>eudicotyledons</taxon>
        <taxon>Gunneridae</taxon>
        <taxon>Pentapetalae</taxon>
        <taxon>rosids</taxon>
        <taxon>fabids</taxon>
        <taxon>Malpighiales</taxon>
        <taxon>Rhizophoraceae</taxon>
        <taxon>Rhizophora</taxon>
    </lineage>
</organism>
<dbReference type="EMBL" id="GGEC01002769">
    <property type="protein sequence ID" value="MBW83252.1"/>
    <property type="molecule type" value="Transcribed_RNA"/>
</dbReference>
<feature type="signal peptide" evidence="2">
    <location>
        <begin position="1"/>
        <end position="21"/>
    </location>
</feature>
<sequence length="76" mass="8993">MDHPFCWALSMCTFVLPFCFAMTNEWGKNRKFFYPMKMKRAGTILEVLTLFFHLLKCFIYLPSGHIRPSFEASFSL</sequence>
<feature type="chain" id="PRO_5015122117" description="Secreted protein" evidence="2">
    <location>
        <begin position="22"/>
        <end position="76"/>
    </location>
</feature>
<accession>A0A2P2IPX0</accession>
<reference evidence="3" key="1">
    <citation type="submission" date="2018-02" db="EMBL/GenBank/DDBJ databases">
        <title>Rhizophora mucronata_Transcriptome.</title>
        <authorList>
            <person name="Meera S.P."/>
            <person name="Sreeshan A."/>
            <person name="Augustine A."/>
        </authorList>
    </citation>
    <scope>NUCLEOTIDE SEQUENCE</scope>
    <source>
        <tissue evidence="3">Leaf</tissue>
    </source>
</reference>
<feature type="transmembrane region" description="Helical" evidence="1">
    <location>
        <begin position="41"/>
        <end position="61"/>
    </location>
</feature>
<dbReference type="AlphaFoldDB" id="A0A2P2IPX0"/>
<keyword evidence="2" id="KW-0732">Signal</keyword>
<evidence type="ECO:0000313" key="3">
    <source>
        <dbReference type="EMBL" id="MBW83252.1"/>
    </source>
</evidence>
<keyword evidence="1" id="KW-1133">Transmembrane helix</keyword>